<accession>A0A444URL8</accession>
<dbReference type="EMBL" id="SCEB01012996">
    <property type="protein sequence ID" value="RXM90786.1"/>
    <property type="molecule type" value="Genomic_DNA"/>
</dbReference>
<proteinExistence type="predicted"/>
<keyword evidence="3" id="KW-1185">Reference proteome</keyword>
<organism evidence="2 3">
    <name type="scientific">Acipenser ruthenus</name>
    <name type="common">Sterlet sturgeon</name>
    <dbReference type="NCBI Taxonomy" id="7906"/>
    <lineage>
        <taxon>Eukaryota</taxon>
        <taxon>Metazoa</taxon>
        <taxon>Chordata</taxon>
        <taxon>Craniata</taxon>
        <taxon>Vertebrata</taxon>
        <taxon>Euteleostomi</taxon>
        <taxon>Actinopterygii</taxon>
        <taxon>Chondrostei</taxon>
        <taxon>Acipenseriformes</taxon>
        <taxon>Acipenseridae</taxon>
        <taxon>Acipenser</taxon>
    </lineage>
</organism>
<reference evidence="2 3" key="1">
    <citation type="submission" date="2019-01" db="EMBL/GenBank/DDBJ databases">
        <title>Draft Genome and Complete Hox-Cluster Characterization of the Sterlet Sturgeon (Acipenser ruthenus).</title>
        <authorList>
            <person name="Wei Q."/>
        </authorList>
    </citation>
    <scope>NUCLEOTIDE SEQUENCE [LARGE SCALE GENOMIC DNA]</scope>
    <source>
        <strain evidence="2">WHYD16114868_AA</strain>
        <tissue evidence="2">Blood</tissue>
    </source>
</reference>
<feature type="region of interest" description="Disordered" evidence="1">
    <location>
        <begin position="63"/>
        <end position="85"/>
    </location>
</feature>
<evidence type="ECO:0000313" key="3">
    <source>
        <dbReference type="Proteomes" id="UP000289886"/>
    </source>
</evidence>
<gene>
    <name evidence="2" type="ORF">EOD39_21850</name>
</gene>
<sequence>MSPGQKKSYYARKFQGVLGERLDRVEEELRRLSQSYESLNGMVTGLEASLRLSLREDTNKMLGSLLSTPPRGSDSSVGFGVIPDGTPEGLEGGEGFLGFGELAGKVTEVKDELRTRFRGAGREGDRGER</sequence>
<comment type="caution">
    <text evidence="2">The sequence shown here is derived from an EMBL/GenBank/DDBJ whole genome shotgun (WGS) entry which is preliminary data.</text>
</comment>
<dbReference type="Proteomes" id="UP000289886">
    <property type="component" value="Unassembled WGS sequence"/>
</dbReference>
<dbReference type="AlphaFoldDB" id="A0A444URL8"/>
<evidence type="ECO:0000256" key="1">
    <source>
        <dbReference type="SAM" id="MobiDB-lite"/>
    </source>
</evidence>
<name>A0A444URL8_ACIRT</name>
<protein>
    <submittedName>
        <fullName evidence="2">Elastin microfibril interfacer 3</fullName>
    </submittedName>
</protein>
<evidence type="ECO:0000313" key="2">
    <source>
        <dbReference type="EMBL" id="RXM90786.1"/>
    </source>
</evidence>